<dbReference type="Gene3D" id="3.55.50.30">
    <property type="match status" value="1"/>
</dbReference>
<dbReference type="PROSITE" id="PS01156">
    <property type="entry name" value="TONB_DEPENDENT_REC_2"/>
    <property type="match status" value="1"/>
</dbReference>
<comment type="caution">
    <text evidence="17">The sequence shown here is derived from an EMBL/GenBank/DDBJ whole genome shotgun (WGS) entry which is preliminary data.</text>
</comment>
<keyword evidence="7" id="KW-0732">Signal</keyword>
<evidence type="ECO:0000313" key="17">
    <source>
        <dbReference type="EMBL" id="OJG01509.1"/>
    </source>
</evidence>
<dbReference type="SMART" id="SM00965">
    <property type="entry name" value="STN"/>
    <property type="match status" value="1"/>
</dbReference>
<dbReference type="SUPFAM" id="SSF56935">
    <property type="entry name" value="Porins"/>
    <property type="match status" value="1"/>
</dbReference>
<dbReference type="AlphaFoldDB" id="A0A657LYL5"/>
<dbReference type="InterPro" id="IPR012910">
    <property type="entry name" value="Plug_dom"/>
</dbReference>
<evidence type="ECO:0000256" key="14">
    <source>
        <dbReference type="PROSITE-ProRule" id="PRU10144"/>
    </source>
</evidence>
<comment type="subcellular location">
    <subcellularLocation>
        <location evidence="1 13">Cell outer membrane</location>
        <topology evidence="1 13">Multi-pass membrane protein</topology>
    </subcellularLocation>
</comment>
<keyword evidence="5" id="KW-0406">Ion transport</keyword>
<keyword evidence="5" id="KW-0410">Iron transport</keyword>
<dbReference type="InterPro" id="IPR036942">
    <property type="entry name" value="Beta-barrel_TonB_sf"/>
</dbReference>
<keyword evidence="9 15" id="KW-0798">TonB box</keyword>
<keyword evidence="18" id="KW-1185">Reference proteome</keyword>
<dbReference type="OrthoDB" id="9760494at2"/>
<reference evidence="17 18" key="1">
    <citation type="submission" date="2016-02" db="EMBL/GenBank/DDBJ databases">
        <title>Genome sequencing of a beta-galactosidase producing bacteria Rhizobium sp. 59.</title>
        <authorList>
            <person name="Wang D."/>
            <person name="Kot W."/>
            <person name="Qin Y."/>
            <person name="Hansen L."/>
            <person name="Naqvi K."/>
            <person name="Rensing C."/>
        </authorList>
    </citation>
    <scope>NUCLEOTIDE SEQUENCE [LARGE SCALE GENOMIC DNA]</scope>
    <source>
        <strain evidence="17 18">59</strain>
    </source>
</reference>
<evidence type="ECO:0000256" key="9">
    <source>
        <dbReference type="ARBA" id="ARBA00023077"/>
    </source>
</evidence>
<dbReference type="PANTHER" id="PTHR30069:SF41">
    <property type="entry name" value="HEME_HEMOPEXIN UTILIZATION PROTEIN C"/>
    <property type="match status" value="1"/>
</dbReference>
<dbReference type="InterPro" id="IPR010917">
    <property type="entry name" value="TonB_rcpt_CS"/>
</dbReference>
<proteinExistence type="inferred from homology"/>
<evidence type="ECO:0000256" key="1">
    <source>
        <dbReference type="ARBA" id="ARBA00004571"/>
    </source>
</evidence>
<evidence type="ECO:0000259" key="16">
    <source>
        <dbReference type="SMART" id="SM00965"/>
    </source>
</evidence>
<evidence type="ECO:0000256" key="10">
    <source>
        <dbReference type="ARBA" id="ARBA00023136"/>
    </source>
</evidence>
<sequence length="766" mass="81056">MISPRRRTGHVSFQSASARTHALRLLATTAIVGFSSLALDALNPAFAQDTMGRVSASREFDIPAQSLAGALNAFGRQSGLQVTLSADTARGARSSAVSGSLPPAQALASLLAGTGIPYEISGGTAVIGRAGAADGGAAGNVAADGATVLDQISVYGDGVAGIGGVTITADDLAEKNPANLADVFAGEPGVTVGSSLPMSQKVYVHGIEETNLAVTIDGSRQNNKVFHHSGTNLIDPGLLKAVGVDAGIAPADAGPGALGGAIAYETKDARDFLDADGFGGFIASDYDFNSETFTTGLSAYGMKEGFEVLGYFKFGKGDDFSGGNGQAVQGTGTDLLSGIGKVAYEFESGDRISLSHDRVHDAAPRPYRANAGFVDTGRPWEPIVRDYTLDRQNTVFTYTDSTPEGWWDPKLVLAYSKTALEVPVFPQPTYLAVGTTDSFNGKFENKFAFDIGSITAGIDFYSDEAELEGGADASREKASNVGIYAQARLEPWERTRLSFGVRGDQQWFTGTTDEEWDDAGFSGNLSGEYDLIEDLLTAKAGYSHVWAGVPLAENFIMNPNWDYGSGPQSGSADNYALGLEAKYNGFSIEGSVFRTDLDDARAARYAILRGIENHDVRSQGFEIGAGYDWVDGYVKVKYANIDVTIDGVPADSDTGTYLAAPAGQFITLAAAHTFTDWGVTVGGDVEFALDYDDVSPGSLPFDGYEVVNTYVEYKPISHPNLTLRAALNNVFDETYSDRATYGQEFGTVTPLYEPGRSFMLSARATF</sequence>
<dbReference type="RefSeq" id="WP_071830948.1">
    <property type="nucleotide sequence ID" value="NZ_LSRP01000001.1"/>
</dbReference>
<evidence type="ECO:0000256" key="3">
    <source>
        <dbReference type="ARBA" id="ARBA00022448"/>
    </source>
</evidence>
<evidence type="ECO:0000256" key="15">
    <source>
        <dbReference type="RuleBase" id="RU003357"/>
    </source>
</evidence>
<dbReference type="InterPro" id="IPR011662">
    <property type="entry name" value="Secretin/TonB_short_N"/>
</dbReference>
<dbReference type="InterPro" id="IPR039426">
    <property type="entry name" value="TonB-dep_rcpt-like"/>
</dbReference>
<dbReference type="Gene3D" id="2.40.170.20">
    <property type="entry name" value="TonB-dependent receptor, beta-barrel domain"/>
    <property type="match status" value="1"/>
</dbReference>
<organism evidence="17 18">
    <name type="scientific">Pararhizobium antarcticum</name>
    <dbReference type="NCBI Taxonomy" id="1798805"/>
    <lineage>
        <taxon>Bacteria</taxon>
        <taxon>Pseudomonadati</taxon>
        <taxon>Pseudomonadota</taxon>
        <taxon>Alphaproteobacteria</taxon>
        <taxon>Hyphomicrobiales</taxon>
        <taxon>Rhizobiaceae</taxon>
        <taxon>Rhizobium/Agrobacterium group</taxon>
        <taxon>Pararhizobium</taxon>
    </lineage>
</organism>
<evidence type="ECO:0000256" key="4">
    <source>
        <dbReference type="ARBA" id="ARBA00022452"/>
    </source>
</evidence>
<evidence type="ECO:0000313" key="18">
    <source>
        <dbReference type="Proteomes" id="UP000182661"/>
    </source>
</evidence>
<name>A0A657LYL5_9HYPH</name>
<evidence type="ECO:0000256" key="6">
    <source>
        <dbReference type="ARBA" id="ARBA00022692"/>
    </source>
</evidence>
<evidence type="ECO:0000256" key="11">
    <source>
        <dbReference type="ARBA" id="ARBA00023170"/>
    </source>
</evidence>
<keyword evidence="8" id="KW-0408">Iron</keyword>
<dbReference type="Gene3D" id="2.170.130.10">
    <property type="entry name" value="TonB-dependent receptor, plug domain"/>
    <property type="match status" value="1"/>
</dbReference>
<evidence type="ECO:0000256" key="2">
    <source>
        <dbReference type="ARBA" id="ARBA00009810"/>
    </source>
</evidence>
<feature type="domain" description="Secretin/TonB short N-terminal" evidence="16">
    <location>
        <begin position="80"/>
        <end position="130"/>
    </location>
</feature>
<keyword evidence="6 13" id="KW-0812">Transmembrane</keyword>
<keyword evidence="3 13" id="KW-0813">Transport</keyword>
<dbReference type="PANTHER" id="PTHR30069">
    <property type="entry name" value="TONB-DEPENDENT OUTER MEMBRANE RECEPTOR"/>
    <property type="match status" value="1"/>
</dbReference>
<evidence type="ECO:0000256" key="12">
    <source>
        <dbReference type="ARBA" id="ARBA00023237"/>
    </source>
</evidence>
<evidence type="ECO:0000256" key="5">
    <source>
        <dbReference type="ARBA" id="ARBA00022496"/>
    </source>
</evidence>
<accession>A0A657LYL5</accession>
<dbReference type="GO" id="GO:0044718">
    <property type="term" value="P:siderophore transmembrane transport"/>
    <property type="evidence" value="ECO:0007669"/>
    <property type="project" value="TreeGrafter"/>
</dbReference>
<dbReference type="EMBL" id="LSRP01000001">
    <property type="protein sequence ID" value="OJG01509.1"/>
    <property type="molecule type" value="Genomic_DNA"/>
</dbReference>
<keyword evidence="11 17" id="KW-0675">Receptor</keyword>
<dbReference type="Pfam" id="PF07715">
    <property type="entry name" value="Plug"/>
    <property type="match status" value="1"/>
</dbReference>
<keyword evidence="12 13" id="KW-0998">Cell outer membrane</keyword>
<dbReference type="Pfam" id="PF07660">
    <property type="entry name" value="STN"/>
    <property type="match status" value="1"/>
</dbReference>
<dbReference type="GO" id="GO:0015344">
    <property type="term" value="F:siderophore uptake transmembrane transporter activity"/>
    <property type="evidence" value="ECO:0007669"/>
    <property type="project" value="TreeGrafter"/>
</dbReference>
<dbReference type="PROSITE" id="PS52016">
    <property type="entry name" value="TONB_DEPENDENT_REC_3"/>
    <property type="match status" value="1"/>
</dbReference>
<dbReference type="InterPro" id="IPR037066">
    <property type="entry name" value="Plug_dom_sf"/>
</dbReference>
<gene>
    <name evidence="17" type="ORF">AX760_00940</name>
</gene>
<dbReference type="GO" id="GO:0009279">
    <property type="term" value="C:cell outer membrane"/>
    <property type="evidence" value="ECO:0007669"/>
    <property type="project" value="UniProtKB-SubCell"/>
</dbReference>
<evidence type="ECO:0000256" key="13">
    <source>
        <dbReference type="PROSITE-ProRule" id="PRU01360"/>
    </source>
</evidence>
<protein>
    <submittedName>
        <fullName evidence="17">TonB-dependent receptor</fullName>
    </submittedName>
</protein>
<dbReference type="Proteomes" id="UP000182661">
    <property type="component" value="Unassembled WGS sequence"/>
</dbReference>
<dbReference type="Pfam" id="PF00593">
    <property type="entry name" value="TonB_dep_Rec_b-barrel"/>
    <property type="match status" value="1"/>
</dbReference>
<evidence type="ECO:0000256" key="8">
    <source>
        <dbReference type="ARBA" id="ARBA00023004"/>
    </source>
</evidence>
<feature type="short sequence motif" description="TonB C-terminal box" evidence="14">
    <location>
        <begin position="749"/>
        <end position="766"/>
    </location>
</feature>
<comment type="similarity">
    <text evidence="2 13 15">Belongs to the TonB-dependent receptor family.</text>
</comment>
<keyword evidence="10 13" id="KW-0472">Membrane</keyword>
<dbReference type="InterPro" id="IPR000531">
    <property type="entry name" value="Beta-barrel_TonB"/>
</dbReference>
<keyword evidence="4 13" id="KW-1134">Transmembrane beta strand</keyword>
<evidence type="ECO:0000256" key="7">
    <source>
        <dbReference type="ARBA" id="ARBA00022729"/>
    </source>
</evidence>